<proteinExistence type="predicted"/>
<evidence type="ECO:0000313" key="1">
    <source>
        <dbReference type="EMBL" id="KEF62394.1"/>
    </source>
</evidence>
<evidence type="ECO:0000313" key="2">
    <source>
        <dbReference type="Proteomes" id="UP000027920"/>
    </source>
</evidence>
<dbReference type="HOGENOM" id="CLU_1189929_0_0_1"/>
<accession>A0A072PQL8</accession>
<dbReference type="GeneID" id="25275318"/>
<dbReference type="EMBL" id="AMGV01000001">
    <property type="protein sequence ID" value="KEF62394.1"/>
    <property type="molecule type" value="Genomic_DNA"/>
</dbReference>
<dbReference type="STRING" id="1182545.A0A072PQL8"/>
<comment type="caution">
    <text evidence="1">The sequence shown here is derived from an EMBL/GenBank/DDBJ whole genome shotgun (WGS) entry which is preliminary data.</text>
</comment>
<keyword evidence="2" id="KW-1185">Reference proteome</keyword>
<name>A0A072PQL8_9EURO</name>
<dbReference type="InterPro" id="IPR043129">
    <property type="entry name" value="ATPase_NBD"/>
</dbReference>
<dbReference type="SUPFAM" id="SSF53067">
    <property type="entry name" value="Actin-like ATPase domain"/>
    <property type="match status" value="1"/>
</dbReference>
<dbReference type="Proteomes" id="UP000027920">
    <property type="component" value="Unassembled WGS sequence"/>
</dbReference>
<gene>
    <name evidence="1" type="ORF">A1O9_00366</name>
</gene>
<protein>
    <submittedName>
        <fullName evidence="1">Uncharacterized protein</fullName>
    </submittedName>
</protein>
<dbReference type="RefSeq" id="XP_013264984.1">
    <property type="nucleotide sequence ID" value="XM_013409530.1"/>
</dbReference>
<dbReference type="AlphaFoldDB" id="A0A072PQL8"/>
<dbReference type="OrthoDB" id="4155882at2759"/>
<dbReference type="VEuPathDB" id="FungiDB:A1O9_00366"/>
<reference evidence="1 2" key="1">
    <citation type="submission" date="2013-03" db="EMBL/GenBank/DDBJ databases">
        <title>The Genome Sequence of Exophiala aquamarina CBS 119918.</title>
        <authorList>
            <consortium name="The Broad Institute Genomics Platform"/>
            <person name="Cuomo C."/>
            <person name="de Hoog S."/>
            <person name="Gorbushina A."/>
            <person name="Walker B."/>
            <person name="Young S.K."/>
            <person name="Zeng Q."/>
            <person name="Gargeya S."/>
            <person name="Fitzgerald M."/>
            <person name="Haas B."/>
            <person name="Abouelleil A."/>
            <person name="Allen A.W."/>
            <person name="Alvarado L."/>
            <person name="Arachchi H.M."/>
            <person name="Berlin A.M."/>
            <person name="Chapman S.B."/>
            <person name="Gainer-Dewar J."/>
            <person name="Goldberg J."/>
            <person name="Griggs A."/>
            <person name="Gujja S."/>
            <person name="Hansen M."/>
            <person name="Howarth C."/>
            <person name="Imamovic A."/>
            <person name="Ireland A."/>
            <person name="Larimer J."/>
            <person name="McCowan C."/>
            <person name="Murphy C."/>
            <person name="Pearson M."/>
            <person name="Poon T.W."/>
            <person name="Priest M."/>
            <person name="Roberts A."/>
            <person name="Saif S."/>
            <person name="Shea T."/>
            <person name="Sisk P."/>
            <person name="Sykes S."/>
            <person name="Wortman J."/>
            <person name="Nusbaum C."/>
            <person name="Birren B."/>
        </authorList>
    </citation>
    <scope>NUCLEOTIDE SEQUENCE [LARGE SCALE GENOMIC DNA]</scope>
    <source>
        <strain evidence="1 2">CBS 119918</strain>
    </source>
</reference>
<sequence length="233" mass="26459">MIRSQARKCSRRFIDAEVFDVSENSTREDVAETFDSSIKPVMNMLDAMFQRFHTKHPLLHGIGPKIAEILLVGGSSASPYLKQKLRERYSYDQTATRPYCVTVRATDRNGMSAETCIAQGAILLMMDSHFVTEKVIKRGYAVQVDAESKPGDRINRLEGERIGHYHEAPGPEGCWRGLFLDEKTDSGWVLEESVFYSDRLSEDGLWIDHPHNKDIRRCGVLKVQLTEEDCAAF</sequence>
<organism evidence="1 2">
    <name type="scientific">Exophiala aquamarina CBS 119918</name>
    <dbReference type="NCBI Taxonomy" id="1182545"/>
    <lineage>
        <taxon>Eukaryota</taxon>
        <taxon>Fungi</taxon>
        <taxon>Dikarya</taxon>
        <taxon>Ascomycota</taxon>
        <taxon>Pezizomycotina</taxon>
        <taxon>Eurotiomycetes</taxon>
        <taxon>Chaetothyriomycetidae</taxon>
        <taxon>Chaetothyriales</taxon>
        <taxon>Herpotrichiellaceae</taxon>
        <taxon>Exophiala</taxon>
    </lineage>
</organism>